<name>A0ABT8EAQ3_9BACL</name>
<gene>
    <name evidence="1" type="ORF">QYF49_18385</name>
</gene>
<comment type="caution">
    <text evidence="1">The sequence shown here is derived from an EMBL/GenBank/DDBJ whole genome shotgun (WGS) entry which is preliminary data.</text>
</comment>
<evidence type="ECO:0000313" key="1">
    <source>
        <dbReference type="EMBL" id="MDN4074944.1"/>
    </source>
</evidence>
<dbReference type="Proteomes" id="UP001168694">
    <property type="component" value="Unassembled WGS sequence"/>
</dbReference>
<dbReference type="EMBL" id="JAUHLN010000004">
    <property type="protein sequence ID" value="MDN4074944.1"/>
    <property type="molecule type" value="Genomic_DNA"/>
</dbReference>
<accession>A0ABT8EAQ3</accession>
<dbReference type="RefSeq" id="WP_290401069.1">
    <property type="nucleotide sequence ID" value="NZ_JAUHLN010000004.1"/>
</dbReference>
<keyword evidence="2" id="KW-1185">Reference proteome</keyword>
<proteinExistence type="predicted"/>
<sequence length="206" mass="24359">MEKAKTKITLSDFVDFSIKNGLSRLTKIKEIKAREEYHPGKDYWKKFRDGIVNFHKNKHSEDYLNHIVNEITEARKKNYENAINTYKNFIGKKDIQWFNPKKDDWHFSNSSIRVNPELGLVISNEPHVIKLYFKEDKSKPETILDKRKLSTIFFLMEDTLSYDENYKYSIYNVKTGKLITKNKSPAGIKKILESDILSLEHLLHND</sequence>
<protein>
    <submittedName>
        <fullName evidence="1">Uncharacterized protein</fullName>
    </submittedName>
</protein>
<organism evidence="1 2">
    <name type="scientific">Fictibacillus terranigra</name>
    <dbReference type="NCBI Taxonomy" id="3058424"/>
    <lineage>
        <taxon>Bacteria</taxon>
        <taxon>Bacillati</taxon>
        <taxon>Bacillota</taxon>
        <taxon>Bacilli</taxon>
        <taxon>Bacillales</taxon>
        <taxon>Fictibacillaceae</taxon>
        <taxon>Fictibacillus</taxon>
    </lineage>
</organism>
<reference evidence="1" key="1">
    <citation type="submission" date="2023-06" db="EMBL/GenBank/DDBJ databases">
        <title>Draft Genome Sequences of Representative Paenibacillus Polymyxa, Bacillus cereus, Fictibacillus sp., and Brevibacillus agri Strains Isolated from Amazonian Dark Earth.</title>
        <authorList>
            <person name="Pellegrinetti T.A."/>
            <person name="Cunha I.C.M."/>
            <person name="Chaves M.G."/>
            <person name="Freitas A.S."/>
            <person name="Silva A.V.R."/>
            <person name="Tsai S.M."/>
            <person name="Mendes L.W."/>
        </authorList>
    </citation>
    <scope>NUCLEOTIDE SEQUENCE</scope>
    <source>
        <strain evidence="1">CENA-BCM004</strain>
    </source>
</reference>
<evidence type="ECO:0000313" key="2">
    <source>
        <dbReference type="Proteomes" id="UP001168694"/>
    </source>
</evidence>